<dbReference type="PANTHER" id="PTHR43201">
    <property type="entry name" value="ACYL-COA SYNTHETASE"/>
    <property type="match status" value="1"/>
</dbReference>
<dbReference type="Gene3D" id="3.30.300.30">
    <property type="match status" value="1"/>
</dbReference>
<dbReference type="Pfam" id="PF00501">
    <property type="entry name" value="AMP-binding"/>
    <property type="match status" value="1"/>
</dbReference>
<dbReference type="InterPro" id="IPR045851">
    <property type="entry name" value="AMP-bd_C_sf"/>
</dbReference>
<feature type="domain" description="AMP-binding enzyme C-terminal" evidence="4">
    <location>
        <begin position="413"/>
        <end position="488"/>
    </location>
</feature>
<dbReference type="FunFam" id="3.30.300.30:FF:000008">
    <property type="entry name" value="2,3-dihydroxybenzoate-AMP ligase"/>
    <property type="match status" value="1"/>
</dbReference>
<gene>
    <name evidence="5" type="ORF">EDC24_2555</name>
</gene>
<comment type="similarity">
    <text evidence="1">Belongs to the ATP-dependent AMP-binding enzyme family.</text>
</comment>
<evidence type="ECO:0000256" key="1">
    <source>
        <dbReference type="ARBA" id="ARBA00006432"/>
    </source>
</evidence>
<sequence>MSVHPEIDWIGKRAQLFEDDIAVIDADTDTKWTYKEMNERAIQLAVYLIDHQVEKGDRVALLAPNHVSYFDFLFACKKIGAIFVPLNWRLAQEELEYVINDASPKFIAIHDEFEQTHEWIESNLVIHHNQYIDQVPTTEKLELKLKLPFVDIEEKDPLAMIYTGGTTGKPKGAVLSHQSIFWNAINTIISWDLNQHDCTLTTIPMFHTGGLNALSTPVLLAGGTVVLRSNFDPEEAVEDLIRYRCSVVLFIPTMYHMIVQTDAFQNSTFPDMNVFLSGGAPCPLTVYQAFEEKGLKFKEGYGLTEAGPNNFYIDPDVAKTLQGSVGREMVFNQIRIMNEGQEAEANEVGELWLKGKHLFEYYWNNEDETDQAFHDDWFKTGDLARKDEDGYVYIAGRKKEMIISGGENIYPLEIEHWLQSHESINEVAVVGLPHEKWGEVVAAFVSQKGGETLSEDELKDYCQKKLSRYKIPKQFHIIDELPKTHVGKINKKALVNEQLKQ</sequence>
<evidence type="ECO:0000259" key="4">
    <source>
        <dbReference type="Pfam" id="PF13193"/>
    </source>
</evidence>
<keyword evidence="6" id="KW-1185">Reference proteome</keyword>
<evidence type="ECO:0000313" key="6">
    <source>
        <dbReference type="Proteomes" id="UP000276443"/>
    </source>
</evidence>
<accession>A0A3N5BLL8</accession>
<dbReference type="SUPFAM" id="SSF56801">
    <property type="entry name" value="Acetyl-CoA synthetase-like"/>
    <property type="match status" value="1"/>
</dbReference>
<dbReference type="GO" id="GO:0006631">
    <property type="term" value="P:fatty acid metabolic process"/>
    <property type="evidence" value="ECO:0007669"/>
    <property type="project" value="TreeGrafter"/>
</dbReference>
<feature type="domain" description="AMP-dependent synthetase/ligase" evidence="3">
    <location>
        <begin position="13"/>
        <end position="363"/>
    </location>
</feature>
<organism evidence="5 6">
    <name type="scientific">Aquisalibacillus elongatus</name>
    <dbReference type="NCBI Taxonomy" id="485577"/>
    <lineage>
        <taxon>Bacteria</taxon>
        <taxon>Bacillati</taxon>
        <taxon>Bacillota</taxon>
        <taxon>Bacilli</taxon>
        <taxon>Bacillales</taxon>
        <taxon>Bacillaceae</taxon>
        <taxon>Aquisalibacillus</taxon>
    </lineage>
</organism>
<dbReference type="InterPro" id="IPR025110">
    <property type="entry name" value="AMP-bd_C"/>
</dbReference>
<dbReference type="InterPro" id="IPR000873">
    <property type="entry name" value="AMP-dep_synth/lig_dom"/>
</dbReference>
<proteinExistence type="inferred from homology"/>
<dbReference type="InterPro" id="IPR042099">
    <property type="entry name" value="ANL_N_sf"/>
</dbReference>
<comment type="caution">
    <text evidence="5">The sequence shown here is derived from an EMBL/GenBank/DDBJ whole genome shotgun (WGS) entry which is preliminary data.</text>
</comment>
<dbReference type="EMBL" id="RKRF01000012">
    <property type="protein sequence ID" value="RPF50588.1"/>
    <property type="molecule type" value="Genomic_DNA"/>
</dbReference>
<dbReference type="Proteomes" id="UP000276443">
    <property type="component" value="Unassembled WGS sequence"/>
</dbReference>
<dbReference type="PROSITE" id="PS00455">
    <property type="entry name" value="AMP_BINDING"/>
    <property type="match status" value="1"/>
</dbReference>
<reference evidence="5 6" key="1">
    <citation type="submission" date="2018-11" db="EMBL/GenBank/DDBJ databases">
        <title>Genomic Encyclopedia of Type Strains, Phase IV (KMG-IV): sequencing the most valuable type-strain genomes for metagenomic binning, comparative biology and taxonomic classification.</title>
        <authorList>
            <person name="Goeker M."/>
        </authorList>
    </citation>
    <scope>NUCLEOTIDE SEQUENCE [LARGE SCALE GENOMIC DNA]</scope>
    <source>
        <strain evidence="5 6">DSM 18090</strain>
    </source>
</reference>
<name>A0A3N5BLL8_9BACI</name>
<evidence type="ECO:0000256" key="2">
    <source>
        <dbReference type="ARBA" id="ARBA00022598"/>
    </source>
</evidence>
<dbReference type="Gene3D" id="3.40.50.12780">
    <property type="entry name" value="N-terminal domain of ligase-like"/>
    <property type="match status" value="1"/>
</dbReference>
<protein>
    <submittedName>
        <fullName evidence="5">Fatty-acyl-CoA synthase</fullName>
    </submittedName>
</protein>
<keyword evidence="2" id="KW-0436">Ligase</keyword>
<evidence type="ECO:0000259" key="3">
    <source>
        <dbReference type="Pfam" id="PF00501"/>
    </source>
</evidence>
<dbReference type="PANTHER" id="PTHR43201:SF5">
    <property type="entry name" value="MEDIUM-CHAIN ACYL-COA LIGASE ACSF2, MITOCHONDRIAL"/>
    <property type="match status" value="1"/>
</dbReference>
<evidence type="ECO:0000313" key="5">
    <source>
        <dbReference type="EMBL" id="RPF50588.1"/>
    </source>
</evidence>
<dbReference type="Pfam" id="PF13193">
    <property type="entry name" value="AMP-binding_C"/>
    <property type="match status" value="1"/>
</dbReference>
<dbReference type="AlphaFoldDB" id="A0A3N5BLL8"/>
<dbReference type="GO" id="GO:0031956">
    <property type="term" value="F:medium-chain fatty acid-CoA ligase activity"/>
    <property type="evidence" value="ECO:0007669"/>
    <property type="project" value="TreeGrafter"/>
</dbReference>
<dbReference type="InterPro" id="IPR020845">
    <property type="entry name" value="AMP-binding_CS"/>
</dbReference>